<evidence type="ECO:0000313" key="9">
    <source>
        <dbReference type="EMBL" id="KAK0132548.1"/>
    </source>
</evidence>
<dbReference type="InterPro" id="IPR006612">
    <property type="entry name" value="THAP_Znf"/>
</dbReference>
<evidence type="ECO:0000256" key="1">
    <source>
        <dbReference type="ARBA" id="ARBA00001968"/>
    </source>
</evidence>
<sequence length="624" mass="70398">MQALPSNVAIASSYSVNVVGCPNPDPDHPDFAPSQHLGPESANPTTSAKRAADKQGRYHRAVRRRQLHSAASPGPEPPEPEIVPDIEDNQEEEGNNQDNGGQCHLWEMLQQEVHRLRLERDFYKDKLSKLSISSENVIVAENDAAIEIKRKQKLFSFYFGLPSFAAFIWILNLIALAEVLRKNMPQKFNKRFKKCVVIIDCTEFFIDRPFNLRARAQTWSNYKHHNTLKALIRHFRIEKETASPGLEHLDLGFRFGVSSACVSNVINEVIPVLAKRLQILISWPSAEVLRKNMPQKFNKRFKKCVVIIDCTEFFIDRPFNLRARAQTWSNYKHHNTLKALIGIMPYGSISFISKMWGGRISDKEISGKSDFYSNINPGNQAMADRGFLIGDDLARLGATLVMPPFLKERKQLPGLDVGRARQLLALSIHVERAIERIKIFRILKNMLPLTLVHLSSDILTVCCALNYGPSKLGSAASANDSVIILTCFHFLQKEFWDKRYERLNTSNTTECPAGGATEAKVKKPKLLRRWLAALKRLSSPMVPGQRVCSDHFIESDYVEGGAFAEDGRFVRRPTNRLKPDAVPTIFNVSGYSAGDTDRVPSDPSGAALDRAQKRACQAEEREVY</sequence>
<dbReference type="Pfam" id="PF13359">
    <property type="entry name" value="DDE_Tnp_4"/>
    <property type="match status" value="2"/>
</dbReference>
<evidence type="ECO:0000256" key="3">
    <source>
        <dbReference type="ARBA" id="ARBA00022771"/>
    </source>
</evidence>
<protein>
    <recommendedName>
        <fullName evidence="8">THAP-type domain-containing protein</fullName>
    </recommendedName>
</protein>
<evidence type="ECO:0000259" key="8">
    <source>
        <dbReference type="SMART" id="SM00980"/>
    </source>
</evidence>
<dbReference type="PANTHER" id="PTHR23080">
    <property type="entry name" value="THAP DOMAIN PROTEIN"/>
    <property type="match status" value="1"/>
</dbReference>
<dbReference type="GO" id="GO:0008270">
    <property type="term" value="F:zinc ion binding"/>
    <property type="evidence" value="ECO:0007669"/>
    <property type="project" value="UniProtKB-KW"/>
</dbReference>
<dbReference type="EMBL" id="JAOPHQ010006259">
    <property type="protein sequence ID" value="KAK0132548.1"/>
    <property type="molecule type" value="Genomic_DNA"/>
</dbReference>
<keyword evidence="7" id="KW-0472">Membrane</keyword>
<keyword evidence="10" id="KW-1185">Reference proteome</keyword>
<keyword evidence="2" id="KW-0479">Metal-binding</keyword>
<dbReference type="InterPro" id="IPR027806">
    <property type="entry name" value="HARBI1_dom"/>
</dbReference>
<feature type="domain" description="THAP-type" evidence="8">
    <location>
        <begin position="460"/>
        <end position="592"/>
    </location>
</feature>
<keyword evidence="7" id="KW-0812">Transmembrane</keyword>
<keyword evidence="4" id="KW-0862">Zinc</keyword>
<dbReference type="Proteomes" id="UP001174136">
    <property type="component" value="Unassembled WGS sequence"/>
</dbReference>
<name>A0AA47M2T6_MERPO</name>
<dbReference type="Pfam" id="PF05485">
    <property type="entry name" value="THAP"/>
    <property type="match status" value="1"/>
</dbReference>
<keyword evidence="7" id="KW-1133">Transmembrane helix</keyword>
<gene>
    <name evidence="9" type="ORF">N1851_032569</name>
</gene>
<keyword evidence="5" id="KW-0238">DNA-binding</keyword>
<accession>A0AA47M2T6</accession>
<dbReference type="SUPFAM" id="SSF57716">
    <property type="entry name" value="Glucocorticoid receptor-like (DNA-binding domain)"/>
    <property type="match status" value="1"/>
</dbReference>
<feature type="compositionally biased region" description="Basic residues" evidence="6">
    <location>
        <begin position="57"/>
        <end position="67"/>
    </location>
</feature>
<proteinExistence type="predicted"/>
<evidence type="ECO:0000256" key="7">
    <source>
        <dbReference type="SAM" id="Phobius"/>
    </source>
</evidence>
<evidence type="ECO:0000256" key="4">
    <source>
        <dbReference type="ARBA" id="ARBA00022833"/>
    </source>
</evidence>
<feature type="region of interest" description="Disordered" evidence="6">
    <location>
        <begin position="592"/>
        <end position="613"/>
    </location>
</feature>
<evidence type="ECO:0000256" key="6">
    <source>
        <dbReference type="SAM" id="MobiDB-lite"/>
    </source>
</evidence>
<dbReference type="SMART" id="SM00980">
    <property type="entry name" value="THAP"/>
    <property type="match status" value="1"/>
</dbReference>
<evidence type="ECO:0000313" key="10">
    <source>
        <dbReference type="Proteomes" id="UP001174136"/>
    </source>
</evidence>
<evidence type="ECO:0000256" key="5">
    <source>
        <dbReference type="ARBA" id="ARBA00023125"/>
    </source>
</evidence>
<dbReference type="AlphaFoldDB" id="A0AA47M2T6"/>
<comment type="cofactor">
    <cofactor evidence="1">
        <name>a divalent metal cation</name>
        <dbReference type="ChEBI" id="CHEBI:60240"/>
    </cofactor>
</comment>
<dbReference type="GO" id="GO:0003677">
    <property type="term" value="F:DNA binding"/>
    <property type="evidence" value="ECO:0007669"/>
    <property type="project" value="UniProtKB-KW"/>
</dbReference>
<feature type="transmembrane region" description="Helical" evidence="7">
    <location>
        <begin position="157"/>
        <end position="180"/>
    </location>
</feature>
<organism evidence="9 10">
    <name type="scientific">Merluccius polli</name>
    <name type="common">Benguela hake</name>
    <name type="synonym">Merluccius cadenati</name>
    <dbReference type="NCBI Taxonomy" id="89951"/>
    <lineage>
        <taxon>Eukaryota</taxon>
        <taxon>Metazoa</taxon>
        <taxon>Chordata</taxon>
        <taxon>Craniata</taxon>
        <taxon>Vertebrata</taxon>
        <taxon>Euteleostomi</taxon>
        <taxon>Actinopterygii</taxon>
        <taxon>Neopterygii</taxon>
        <taxon>Teleostei</taxon>
        <taxon>Neoteleostei</taxon>
        <taxon>Acanthomorphata</taxon>
        <taxon>Zeiogadaria</taxon>
        <taxon>Gadariae</taxon>
        <taxon>Gadiformes</taxon>
        <taxon>Gadoidei</taxon>
        <taxon>Merlucciidae</taxon>
        <taxon>Merluccius</taxon>
    </lineage>
</organism>
<feature type="region of interest" description="Disordered" evidence="6">
    <location>
        <begin position="20"/>
        <end position="85"/>
    </location>
</feature>
<evidence type="ECO:0000256" key="2">
    <source>
        <dbReference type="ARBA" id="ARBA00022723"/>
    </source>
</evidence>
<dbReference type="PANTHER" id="PTHR23080:SF143">
    <property type="entry name" value="SI:DKEY-56D12.4"/>
    <property type="match status" value="1"/>
</dbReference>
<reference evidence="9" key="1">
    <citation type="journal article" date="2023" name="Front. Mar. Sci.">
        <title>A new Merluccius polli reference genome to investigate the effects of global change in West African waters.</title>
        <authorList>
            <person name="Mateo J.L."/>
            <person name="Blanco-Fernandez C."/>
            <person name="Garcia-Vazquez E."/>
            <person name="Machado-Schiaffino G."/>
        </authorList>
    </citation>
    <scope>NUCLEOTIDE SEQUENCE</scope>
    <source>
        <strain evidence="9">C29</strain>
        <tissue evidence="9">Fin</tissue>
    </source>
</reference>
<keyword evidence="3" id="KW-0863">Zinc-finger</keyword>
<comment type="caution">
    <text evidence="9">The sequence shown here is derived from an EMBL/GenBank/DDBJ whole genome shotgun (WGS) entry which is preliminary data.</text>
</comment>